<name>A0A2W5IDG2_9ACTN</name>
<protein>
    <recommendedName>
        <fullName evidence="4">DUF2993 domain-containing protein</fullName>
    </recommendedName>
</protein>
<organism evidence="2 3">
    <name type="scientific">Lawsonella clevelandensis</name>
    <dbReference type="NCBI Taxonomy" id="1528099"/>
    <lineage>
        <taxon>Bacteria</taxon>
        <taxon>Bacillati</taxon>
        <taxon>Actinomycetota</taxon>
        <taxon>Actinomycetes</taxon>
        <taxon>Mycobacteriales</taxon>
        <taxon>Lawsonellaceae</taxon>
        <taxon>Lawsonella</taxon>
    </lineage>
</organism>
<evidence type="ECO:0008006" key="4">
    <source>
        <dbReference type="Google" id="ProtNLM"/>
    </source>
</evidence>
<accession>A0A2W5IDG2</accession>
<dbReference type="EMBL" id="QFOZ01000004">
    <property type="protein sequence ID" value="PZP89133.1"/>
    <property type="molecule type" value="Genomic_DNA"/>
</dbReference>
<dbReference type="AlphaFoldDB" id="A0A2W5IDG2"/>
<keyword evidence="1" id="KW-0812">Transmembrane</keyword>
<keyword evidence="1" id="KW-0472">Membrane</keyword>
<feature type="transmembrane region" description="Helical" evidence="1">
    <location>
        <begin position="17"/>
        <end position="39"/>
    </location>
</feature>
<keyword evidence="1" id="KW-1133">Transmembrane helix</keyword>
<reference evidence="2 3" key="1">
    <citation type="submission" date="2017-08" db="EMBL/GenBank/DDBJ databases">
        <title>Infants hospitalized years apart are colonized by the same room-sourced microbial strains.</title>
        <authorList>
            <person name="Brooks B."/>
            <person name="Olm M.R."/>
            <person name="Firek B.A."/>
            <person name="Baker R."/>
            <person name="Thomas B.C."/>
            <person name="Morowitz M.J."/>
            <person name="Banfield J.F."/>
        </authorList>
    </citation>
    <scope>NUCLEOTIDE SEQUENCE [LARGE SCALE GENOMIC DNA]</scope>
    <source>
        <strain evidence="2">S2_006_000_R1_57</strain>
    </source>
</reference>
<dbReference type="Proteomes" id="UP000248606">
    <property type="component" value="Unassembled WGS sequence"/>
</dbReference>
<proteinExistence type="predicted"/>
<sequence length="277" mass="29766">MTEPGTPQGQLPSRHRAAIPLILIALFTIVLICLGIELYTRHSIGSQVADSISADINKNCTDNPNDEESCRNIGVPVHTAFGSKPILFGLSSKTLPQINVTIGPMPPADMRAGTLVEFDAKGINYADKNNLHFDSAHATLTIPPATLKNVINNELKKQGGLLADSATVTAVNYQPTSSSVDLIFNDGFAKFSIIPTVRDGNFSFELKDVAIAGFHNNTLVDALRAILPELSGEYVKLLPANFTAESVTIKDNSIVVELNGKDFTSQDLIHASAVDRK</sequence>
<gene>
    <name evidence="2" type="ORF">DI579_04380</name>
</gene>
<evidence type="ECO:0000256" key="1">
    <source>
        <dbReference type="SAM" id="Phobius"/>
    </source>
</evidence>
<evidence type="ECO:0000313" key="3">
    <source>
        <dbReference type="Proteomes" id="UP000248606"/>
    </source>
</evidence>
<evidence type="ECO:0000313" key="2">
    <source>
        <dbReference type="EMBL" id="PZP89133.1"/>
    </source>
</evidence>
<comment type="caution">
    <text evidence="2">The sequence shown here is derived from an EMBL/GenBank/DDBJ whole genome shotgun (WGS) entry which is preliminary data.</text>
</comment>
<dbReference type="RefSeq" id="WP_290598458.1">
    <property type="nucleotide sequence ID" value="NZ_CAKZIO010000004.1"/>
</dbReference>